<dbReference type="KEGG" id="opa:HPODL_05332"/>
<dbReference type="Proteomes" id="UP000008673">
    <property type="component" value="Unassembled WGS sequence"/>
</dbReference>
<dbReference type="GeneID" id="25774754"/>
<evidence type="ECO:0000313" key="2">
    <source>
        <dbReference type="Proteomes" id="UP000008673"/>
    </source>
</evidence>
<proteinExistence type="predicted"/>
<evidence type="ECO:0000313" key="1">
    <source>
        <dbReference type="EMBL" id="ESW95900.1"/>
    </source>
</evidence>
<comment type="caution">
    <text evidence="1">The sequence shown here is derived from an EMBL/GenBank/DDBJ whole genome shotgun (WGS) entry which is preliminary data.</text>
</comment>
<reference evidence="1 2" key="1">
    <citation type="journal article" date="2013" name="BMC Genomics">
        <title>Genome sequence and analysis of methylotrophic yeast Hansenula polymorpha DL1.</title>
        <authorList>
            <person name="Ravin N.V."/>
            <person name="Eldarov M.A."/>
            <person name="Kadnikov V.V."/>
            <person name="Beletsky A.V."/>
            <person name="Schneider J."/>
            <person name="Mardanova E.S."/>
            <person name="Smekalova E.M."/>
            <person name="Zvereva M.I."/>
            <person name="Dontsova O.A."/>
            <person name="Mardanov A.V."/>
            <person name="Skryabin K.G."/>
        </authorList>
    </citation>
    <scope>NUCLEOTIDE SEQUENCE [LARGE SCALE GENOMIC DNA]</scope>
    <source>
        <strain evidence="2">ATCC 26012 / BCRC 20466 / JCM 22074 / NRRL Y-7560 / DL-1</strain>
    </source>
</reference>
<dbReference type="HOGENOM" id="CLU_1503876_0_0_1"/>
<gene>
    <name evidence="1" type="ORF">HPODL_05332</name>
</gene>
<keyword evidence="2" id="KW-1185">Reference proteome</keyword>
<name>W1Q965_OGAPD</name>
<organism evidence="1 2">
    <name type="scientific">Ogataea parapolymorpha (strain ATCC 26012 / BCRC 20466 / JCM 22074 / NRRL Y-7560 / DL-1)</name>
    <name type="common">Yeast</name>
    <name type="synonym">Hansenula polymorpha</name>
    <dbReference type="NCBI Taxonomy" id="871575"/>
    <lineage>
        <taxon>Eukaryota</taxon>
        <taxon>Fungi</taxon>
        <taxon>Dikarya</taxon>
        <taxon>Ascomycota</taxon>
        <taxon>Saccharomycotina</taxon>
        <taxon>Pichiomycetes</taxon>
        <taxon>Pichiales</taxon>
        <taxon>Pichiaceae</taxon>
        <taxon>Ogataea</taxon>
    </lineage>
</organism>
<accession>W1Q965</accession>
<dbReference type="OrthoDB" id="10499338at2759"/>
<dbReference type="RefSeq" id="XP_013932330.1">
    <property type="nucleotide sequence ID" value="XM_014076855.1"/>
</dbReference>
<protein>
    <submittedName>
        <fullName evidence="1">Uncharacterized protein</fullName>
    </submittedName>
</protein>
<sequence>MAISRQELDSRLQNAVCYVHEADDRGAGAVAPLEFVVSYYLDRIARTGCSVLHLTTVHAFDVGMVAKWRPHFDDNVFSKVRIERCLSLAALLDQSQADVDLVVIEDIRGLFNLEFAKNYTGASASMVGLMRKLREKAYKTGCSTMFVERERGAQFQSRPIEQYVRTLYDCEVEASWKEV</sequence>
<dbReference type="AlphaFoldDB" id="W1Q965"/>
<dbReference type="EMBL" id="AEOI02000010">
    <property type="protein sequence ID" value="ESW95900.1"/>
    <property type="molecule type" value="Genomic_DNA"/>
</dbReference>